<dbReference type="PANTHER" id="PTHR35010:SF2">
    <property type="entry name" value="BLL4672 PROTEIN"/>
    <property type="match status" value="1"/>
</dbReference>
<evidence type="ECO:0000313" key="2">
    <source>
        <dbReference type="EMBL" id="OXM70070.1"/>
    </source>
</evidence>
<keyword evidence="3" id="KW-1185">Reference proteome</keyword>
<dbReference type="InterPro" id="IPR001387">
    <property type="entry name" value="Cro/C1-type_HTH"/>
</dbReference>
<dbReference type="InterPro" id="IPR041413">
    <property type="entry name" value="MLTR_LBD"/>
</dbReference>
<dbReference type="InterPro" id="IPR010982">
    <property type="entry name" value="Lambda_DNA-bd_dom_sf"/>
</dbReference>
<dbReference type="Pfam" id="PF17765">
    <property type="entry name" value="MLTR_LBD"/>
    <property type="match status" value="1"/>
</dbReference>
<dbReference type="Gene3D" id="3.30.450.180">
    <property type="match status" value="1"/>
</dbReference>
<reference evidence="3" key="1">
    <citation type="submission" date="2017-07" db="EMBL/GenBank/DDBJ databases">
        <title>Comparative genome mining reveals phylogenetic distribution patterns of secondary metabolites in Amycolatopsis.</title>
        <authorList>
            <person name="Adamek M."/>
            <person name="Alanjary M."/>
            <person name="Sales-Ortells H."/>
            <person name="Goodfellow M."/>
            <person name="Bull A.T."/>
            <person name="Kalinowski J."/>
            <person name="Ziemert N."/>
        </authorList>
    </citation>
    <scope>NUCLEOTIDE SEQUENCE [LARGE SCALE GENOMIC DNA]</scope>
    <source>
        <strain evidence="3">H5</strain>
    </source>
</reference>
<dbReference type="Pfam" id="PF13560">
    <property type="entry name" value="HTH_31"/>
    <property type="match status" value="1"/>
</dbReference>
<dbReference type="CDD" id="cd00093">
    <property type="entry name" value="HTH_XRE"/>
    <property type="match status" value="1"/>
</dbReference>
<dbReference type="PROSITE" id="PS50943">
    <property type="entry name" value="HTH_CROC1"/>
    <property type="match status" value="1"/>
</dbReference>
<dbReference type="OrthoDB" id="3608749at2"/>
<dbReference type="AlphaFoldDB" id="A0A229TGC8"/>
<accession>A0A229TGC8</accession>
<dbReference type="EMBL" id="NMUL01000006">
    <property type="protein sequence ID" value="OXM70070.1"/>
    <property type="molecule type" value="Genomic_DNA"/>
</dbReference>
<evidence type="ECO:0000259" key="1">
    <source>
        <dbReference type="PROSITE" id="PS50943"/>
    </source>
</evidence>
<dbReference type="RefSeq" id="WP_093946614.1">
    <property type="nucleotide sequence ID" value="NZ_NMUL01000006.1"/>
</dbReference>
<feature type="domain" description="HTH cro/C1-type" evidence="1">
    <location>
        <begin position="30"/>
        <end position="81"/>
    </location>
</feature>
<dbReference type="GO" id="GO:0003677">
    <property type="term" value="F:DNA binding"/>
    <property type="evidence" value="ECO:0007669"/>
    <property type="project" value="InterPro"/>
</dbReference>
<protein>
    <submittedName>
        <fullName evidence="2">Transcriptional regulator</fullName>
    </submittedName>
</protein>
<comment type="caution">
    <text evidence="2">The sequence shown here is derived from an EMBL/GenBank/DDBJ whole genome shotgun (WGS) entry which is preliminary data.</text>
</comment>
<dbReference type="SMART" id="SM00530">
    <property type="entry name" value="HTH_XRE"/>
    <property type="match status" value="1"/>
</dbReference>
<dbReference type="Gene3D" id="1.10.260.40">
    <property type="entry name" value="lambda repressor-like DNA-binding domains"/>
    <property type="match status" value="1"/>
</dbReference>
<gene>
    <name evidence="2" type="ORF">CF165_07155</name>
</gene>
<sequence>MANTGLGTALRHWRDRVAPQAVGLPAGGRRRAAGLRREELAQLAGISADYVIRLEQGRATSPSAQVVEALARALRLTQDERAHLFRLAGLAPPGPGTVPRHITPGVHRMLDRLAGTPVAVFDAAWNQLLANPLYTALMGEWRGNDLNGVWRNFLSPNNRVRDTPESRKALQSALVADLRRTAGTYPGDRDLRALIADLRRHSTGFAALWESGAVGQHEAGRKTIDHPQAGTLTLDCDVLSVAGSDLRIMVYTAQPGTEDADRLALLGVLGTQSLGVEEAPRPG</sequence>
<dbReference type="SUPFAM" id="SSF47413">
    <property type="entry name" value="lambda repressor-like DNA-binding domains"/>
    <property type="match status" value="1"/>
</dbReference>
<dbReference type="Proteomes" id="UP000215199">
    <property type="component" value="Unassembled WGS sequence"/>
</dbReference>
<proteinExistence type="predicted"/>
<name>A0A229TGC8_9PSEU</name>
<evidence type="ECO:0000313" key="3">
    <source>
        <dbReference type="Proteomes" id="UP000215199"/>
    </source>
</evidence>
<dbReference type="PANTHER" id="PTHR35010">
    <property type="entry name" value="BLL4672 PROTEIN-RELATED"/>
    <property type="match status" value="1"/>
</dbReference>
<organism evidence="2 3">
    <name type="scientific">Amycolatopsis vastitatis</name>
    <dbReference type="NCBI Taxonomy" id="1905142"/>
    <lineage>
        <taxon>Bacteria</taxon>
        <taxon>Bacillati</taxon>
        <taxon>Actinomycetota</taxon>
        <taxon>Actinomycetes</taxon>
        <taxon>Pseudonocardiales</taxon>
        <taxon>Pseudonocardiaceae</taxon>
        <taxon>Amycolatopsis</taxon>
    </lineage>
</organism>